<protein>
    <recommendedName>
        <fullName evidence="4">Schizont-infected cell agglutination extracellular alpha domain-containing protein</fullName>
    </recommendedName>
</protein>
<sequence length="336" mass="38459">MSYERLGDLLAEYIINRGLVGNPEGYMKSLWQDMQHQLQIFITHMNNDSQYHNAINCENAYWQHPQEHGTKDQLPREMSRSTERVICRLMTQAIYFANAWSKAVQEDITGDSVHNKEIKGLIRCTIVDVYNDILRANACEGWWGTYYAWYVVDHISGGLTAHGGQNDCTRGKYKTIQLNTWPMRNQMKTWLKQNKQMKEKLAQEEISGGCTGRQVKTREQLQKEGEIQDPEAENKKDEELKSQMKTHFRKILDTLQIQMKKEEGKLRASRAPAPQYPSVDDADEKNAEDIERKIEKAIEAVQDHLHAVIEQTTGEKAAAATKAATTPSKDTSGKEG</sequence>
<organism evidence="2 3">
    <name type="scientific">Plasmodium fragile</name>
    <dbReference type="NCBI Taxonomy" id="5857"/>
    <lineage>
        <taxon>Eukaryota</taxon>
        <taxon>Sar</taxon>
        <taxon>Alveolata</taxon>
        <taxon>Apicomplexa</taxon>
        <taxon>Aconoidasida</taxon>
        <taxon>Haemosporida</taxon>
        <taxon>Plasmodiidae</taxon>
        <taxon>Plasmodium</taxon>
        <taxon>Plasmodium (Plasmodium)</taxon>
    </lineage>
</organism>
<accession>A0A0D9QU15</accession>
<dbReference type="AlphaFoldDB" id="A0A0D9QU15"/>
<gene>
    <name evidence="2" type="ORF">AK88_00827</name>
</gene>
<feature type="region of interest" description="Disordered" evidence="1">
    <location>
        <begin position="263"/>
        <end position="291"/>
    </location>
</feature>
<name>A0A0D9QU15_PLAFR</name>
<evidence type="ECO:0008006" key="4">
    <source>
        <dbReference type="Google" id="ProtNLM"/>
    </source>
</evidence>
<feature type="compositionally biased region" description="Basic and acidic residues" evidence="1">
    <location>
        <begin position="216"/>
        <end position="241"/>
    </location>
</feature>
<evidence type="ECO:0000256" key="1">
    <source>
        <dbReference type="SAM" id="MobiDB-lite"/>
    </source>
</evidence>
<dbReference type="GeneID" id="24266141"/>
<dbReference type="Proteomes" id="UP000054561">
    <property type="component" value="Unassembled WGS sequence"/>
</dbReference>
<reference evidence="2 3" key="1">
    <citation type="submission" date="2014-03" db="EMBL/GenBank/DDBJ databases">
        <title>The Genome Sequence of Plasmodium fragile nilgiri.</title>
        <authorList>
            <consortium name="The Broad Institute Genomics Platform"/>
            <consortium name="The Broad Institute Genome Sequencing Center for Infectious Disease"/>
            <person name="Neafsey D."/>
            <person name="Duraisingh M."/>
            <person name="Young S.K."/>
            <person name="Zeng Q."/>
            <person name="Gargeya S."/>
            <person name="Abouelleil A."/>
            <person name="Alvarado L."/>
            <person name="Chapman S.B."/>
            <person name="Gainer-Dewar J."/>
            <person name="Goldberg J."/>
            <person name="Griggs A."/>
            <person name="Gujja S."/>
            <person name="Hansen M."/>
            <person name="Howarth C."/>
            <person name="Imamovic A."/>
            <person name="Larimer J."/>
            <person name="Pearson M."/>
            <person name="Poon T.W."/>
            <person name="Priest M."/>
            <person name="Roberts A."/>
            <person name="Saif S."/>
            <person name="Shea T."/>
            <person name="Sykes S."/>
            <person name="Wortman J."/>
            <person name="Nusbaum C."/>
            <person name="Birren B."/>
        </authorList>
    </citation>
    <scope>NUCLEOTIDE SEQUENCE [LARGE SCALE GENOMIC DNA]</scope>
    <source>
        <strain evidence="3">nilgiri</strain>
    </source>
</reference>
<proteinExistence type="predicted"/>
<dbReference type="EMBL" id="KQ001650">
    <property type="protein sequence ID" value="KJP89616.1"/>
    <property type="molecule type" value="Genomic_DNA"/>
</dbReference>
<keyword evidence="3" id="KW-1185">Reference proteome</keyword>
<feature type="compositionally biased region" description="Low complexity" evidence="1">
    <location>
        <begin position="316"/>
        <end position="326"/>
    </location>
</feature>
<dbReference type="VEuPathDB" id="PlasmoDB:AK88_00827"/>
<dbReference type="RefSeq" id="XP_012333894.1">
    <property type="nucleotide sequence ID" value="XM_012478471.1"/>
</dbReference>
<feature type="region of interest" description="Disordered" evidence="1">
    <location>
        <begin position="309"/>
        <end position="336"/>
    </location>
</feature>
<feature type="region of interest" description="Disordered" evidence="1">
    <location>
        <begin position="201"/>
        <end position="241"/>
    </location>
</feature>
<evidence type="ECO:0000313" key="2">
    <source>
        <dbReference type="EMBL" id="KJP89616.1"/>
    </source>
</evidence>
<evidence type="ECO:0000313" key="3">
    <source>
        <dbReference type="Proteomes" id="UP000054561"/>
    </source>
</evidence>